<sequence length="1034" mass="118465">MSDYKTIAESRNFIVLDKYTPEWKAAESYQTEDALERELIQDLVNQGYEFVPSINTPEKLLANVRVALQALNNVQFADGEWQRFVSDWLDKPSEGIVDKTRKLHDDYVLDFVFDDGHIQNIYLFDKKHIARNKLQVIKQFEQKGSHANRYDVTILVNGLPLVQVELKKRGVAIREAFNQVHRYSKESFNSDNSLFKYLQLFVISNGTDSRYFANTTQRNKNSFDFTMHWAKSDNTRIKDLKDFTATFLQKHTLLNVLLNYSVFDVSNTLLVMRPYQIAATERILWKIKSSYEAKNWSTVESGGFIWHTTGSGKTLTSFKAARLATELPFIDKVFFVVDRKDLDYQTMKEYQRFSPDSVNGSDSTAGLKRNLDKDDNKIIVTTIQKLNNLMKSEADLPIYHKQVVFIFDECHRSQFGEAQKNLKKKFKKFCQFGFTGTPIFPQNALGAETTASVFGRELHSYVITDAIRDEKVLKFKVDYNDVRPKFKAIESEQDEKKLSAAENKQALLHPDRIREITQYILNNFHQKTHRLHPGAKGFNAMFAVSSVDAAKAYYECFKEQQKGRDKPLKVATIFSFAANEEQDAIGDIQDESLDTSAMNSSAKEFLTAAIKDYNALFGTSFSVDGEGFQNYYRDLAKQVKAKEIDLLIVVGMFLTGFDAPTLNTLFVDKNLRFHGLMQAYSRTNRIYDATKTFGNIVTFRDLEQATVDAITLFGDKNTKNVVLEKSYKEYMEGFTDIATGAAKRGFIEVVKELEERFPDPAAIEKESDKKAFVKLFGEYLRLENILQNYDEFASLKALQEVDLNDPAAVENFKAKHYLSDEDLQALQAITMPAERKVQDYRSTYNDVRDWIRKEREGGGGDVTPSGIDWNDVVFEVDLLKSQEINLDYILELIFENNKKLKDKTTLVEDVRRVIRASIGNRAKEELVVDFINHTNLDDLGDKATVIDAFFQYAQAEQQREAQALIDEEKLNVEAAKRYITNSLKREFASDSGTELNAVLPKMSPLNPQYLTKKQTVFQKIAAFVEKFKGVGGQV</sequence>
<evidence type="ECO:0000256" key="6">
    <source>
        <dbReference type="ARBA" id="ARBA00022759"/>
    </source>
</evidence>
<dbReference type="SUPFAM" id="SSF52540">
    <property type="entry name" value="P-loop containing nucleoside triphosphate hydrolases"/>
    <property type="match status" value="2"/>
</dbReference>
<gene>
    <name evidence="12" type="ORF">N5D63_10490</name>
</gene>
<evidence type="ECO:0000256" key="5">
    <source>
        <dbReference type="ARBA" id="ARBA00022747"/>
    </source>
</evidence>
<comment type="caution">
    <text evidence="12">The sequence shown here is derived from an EMBL/GenBank/DDBJ whole genome shotgun (WGS) entry which is preliminary data.</text>
</comment>
<protein>
    <recommendedName>
        <fullName evidence="10">Type I restriction enzyme endonuclease subunit</fullName>
        <shortName evidence="10">R protein</shortName>
        <ecNumber evidence="10">3.1.21.3</ecNumber>
    </recommendedName>
</protein>
<dbReference type="NCBIfam" id="TIGR00348">
    <property type="entry name" value="hsdR"/>
    <property type="match status" value="1"/>
</dbReference>
<dbReference type="RefSeq" id="WP_280008149.1">
    <property type="nucleotide sequence ID" value="NZ_JAOCEK010000006.1"/>
</dbReference>
<keyword evidence="7 10" id="KW-0378">Hydrolase</keyword>
<dbReference type="Gene3D" id="3.40.50.300">
    <property type="entry name" value="P-loop containing nucleotide triphosphate hydrolases"/>
    <property type="match status" value="2"/>
</dbReference>
<dbReference type="InterPro" id="IPR040980">
    <property type="entry name" value="SWI2_SNF2"/>
</dbReference>
<keyword evidence="6 12" id="KW-0255">Endonuclease</keyword>
<dbReference type="GO" id="GO:0009307">
    <property type="term" value="P:DNA restriction-modification system"/>
    <property type="evidence" value="ECO:0007669"/>
    <property type="project" value="UniProtKB-KW"/>
</dbReference>
<dbReference type="InterPro" id="IPR014001">
    <property type="entry name" value="Helicase_ATP-bd"/>
</dbReference>
<proteinExistence type="inferred from homology"/>
<evidence type="ECO:0000256" key="7">
    <source>
        <dbReference type="ARBA" id="ARBA00022801"/>
    </source>
</evidence>
<dbReference type="PROSITE" id="PS51192">
    <property type="entry name" value="HELICASE_ATP_BIND_1"/>
    <property type="match status" value="1"/>
</dbReference>
<evidence type="ECO:0000256" key="10">
    <source>
        <dbReference type="RuleBase" id="RU364115"/>
    </source>
</evidence>
<dbReference type="CDD" id="cd18800">
    <property type="entry name" value="SF2_C_EcoR124I-like"/>
    <property type="match status" value="1"/>
</dbReference>
<dbReference type="Pfam" id="PF12008">
    <property type="entry name" value="EcoR124_C"/>
    <property type="match status" value="1"/>
</dbReference>
<dbReference type="InterPro" id="IPR055180">
    <property type="entry name" value="HsdR_RecA-like_helicase_dom_2"/>
</dbReference>
<dbReference type="Proteomes" id="UP001161065">
    <property type="component" value="Unassembled WGS sequence"/>
</dbReference>
<keyword evidence="8 10" id="KW-0067">ATP-binding</keyword>
<evidence type="ECO:0000256" key="1">
    <source>
        <dbReference type="ARBA" id="ARBA00000851"/>
    </source>
</evidence>
<dbReference type="InterPro" id="IPR004473">
    <property type="entry name" value="Restrct_endonuc_typeI_HsdR"/>
</dbReference>
<dbReference type="CDD" id="cd18030">
    <property type="entry name" value="DEXHc_RE_I_HsdR"/>
    <property type="match status" value="1"/>
</dbReference>
<evidence type="ECO:0000313" key="12">
    <source>
        <dbReference type="EMBL" id="MDH1334570.1"/>
    </source>
</evidence>
<evidence type="ECO:0000256" key="3">
    <source>
        <dbReference type="ARBA" id="ARBA00022722"/>
    </source>
</evidence>
<dbReference type="InterPro" id="IPR007409">
    <property type="entry name" value="Restrct_endonuc_type1_HsdR_N"/>
</dbReference>
<dbReference type="PANTHER" id="PTHR30195">
    <property type="entry name" value="TYPE I SITE-SPECIFIC DEOXYRIBONUCLEASE PROTEIN SUBUNIT M AND R"/>
    <property type="match status" value="1"/>
</dbReference>
<dbReference type="InterPro" id="IPR051268">
    <property type="entry name" value="Type-I_R_enzyme_R_subunit"/>
</dbReference>
<keyword evidence="5 10" id="KW-0680">Restriction system</keyword>
<dbReference type="EC" id="3.1.21.3" evidence="10"/>
<dbReference type="GO" id="GO:0009035">
    <property type="term" value="F:type I site-specific deoxyribonuclease activity"/>
    <property type="evidence" value="ECO:0007669"/>
    <property type="project" value="UniProtKB-EC"/>
</dbReference>
<dbReference type="InterPro" id="IPR027417">
    <property type="entry name" value="P-loop_NTPase"/>
</dbReference>
<dbReference type="Pfam" id="PF18766">
    <property type="entry name" value="SWI2_SNF2"/>
    <property type="match status" value="1"/>
</dbReference>
<keyword evidence="4 10" id="KW-0547">Nucleotide-binding</keyword>
<dbReference type="Pfam" id="PF04313">
    <property type="entry name" value="HSDR_N"/>
    <property type="match status" value="1"/>
</dbReference>
<accession>A0AA42PZV8</accession>
<dbReference type="InterPro" id="IPR022625">
    <property type="entry name" value="TypeI_RM_Rsu_C"/>
</dbReference>
<dbReference type="Pfam" id="PF22679">
    <property type="entry name" value="T1R_D3-like"/>
    <property type="match status" value="1"/>
</dbReference>
<dbReference type="GO" id="GO:0005524">
    <property type="term" value="F:ATP binding"/>
    <property type="evidence" value="ECO:0007669"/>
    <property type="project" value="UniProtKB-KW"/>
</dbReference>
<dbReference type="Gene3D" id="1.20.58.2040">
    <property type="match status" value="1"/>
</dbReference>
<dbReference type="AlphaFoldDB" id="A0AA42PZV8"/>
<organism evidence="12 13">
    <name type="scientific">Comamonas thiooxydans</name>
    <dbReference type="NCBI Taxonomy" id="363952"/>
    <lineage>
        <taxon>Bacteria</taxon>
        <taxon>Pseudomonadati</taxon>
        <taxon>Pseudomonadota</taxon>
        <taxon>Betaproteobacteria</taxon>
        <taxon>Burkholderiales</taxon>
        <taxon>Comamonadaceae</taxon>
        <taxon>Comamonas</taxon>
    </lineage>
</organism>
<evidence type="ECO:0000256" key="8">
    <source>
        <dbReference type="ARBA" id="ARBA00022840"/>
    </source>
</evidence>
<evidence type="ECO:0000256" key="9">
    <source>
        <dbReference type="ARBA" id="ARBA00023125"/>
    </source>
</evidence>
<evidence type="ECO:0000256" key="2">
    <source>
        <dbReference type="ARBA" id="ARBA00008598"/>
    </source>
</evidence>
<dbReference type="EMBL" id="JAOCEK010000006">
    <property type="protein sequence ID" value="MDH1334570.1"/>
    <property type="molecule type" value="Genomic_DNA"/>
</dbReference>
<feature type="domain" description="Helicase ATP-binding" evidence="11">
    <location>
        <begin position="302"/>
        <end position="439"/>
    </location>
</feature>
<evidence type="ECO:0000259" key="11">
    <source>
        <dbReference type="PROSITE" id="PS51192"/>
    </source>
</evidence>
<reference evidence="12" key="1">
    <citation type="submission" date="2022-09" db="EMBL/GenBank/DDBJ databases">
        <title>Intensive care unit water sources are persistently colonized with multi-drug resistant bacteria and are the site of extensive horizontal gene transfer of antibiotic resistance genes.</title>
        <authorList>
            <person name="Diorio-Toth L."/>
        </authorList>
    </citation>
    <scope>NUCLEOTIDE SEQUENCE</scope>
    <source>
        <strain evidence="12">GD03832</strain>
    </source>
</reference>
<dbReference type="PANTHER" id="PTHR30195:SF16">
    <property type="entry name" value="TYPE I RESTRICTION ENZYME ENDONUCLEASE SUBUNIT"/>
    <property type="match status" value="1"/>
</dbReference>
<dbReference type="Gene3D" id="1.10.10.2110">
    <property type="match status" value="1"/>
</dbReference>
<dbReference type="CDD" id="cd22332">
    <property type="entry name" value="HsdR_N"/>
    <property type="match status" value="1"/>
</dbReference>
<dbReference type="Gene3D" id="3.90.1570.50">
    <property type="match status" value="2"/>
</dbReference>
<comment type="subunit">
    <text evidence="10">The type I restriction/modification system is composed of three polypeptides R, M and S.</text>
</comment>
<comment type="similarity">
    <text evidence="2 10">Belongs to the HsdR family.</text>
</comment>
<dbReference type="GO" id="GO:0003677">
    <property type="term" value="F:DNA binding"/>
    <property type="evidence" value="ECO:0007669"/>
    <property type="project" value="UniProtKB-KW"/>
</dbReference>
<evidence type="ECO:0000256" key="4">
    <source>
        <dbReference type="ARBA" id="ARBA00022741"/>
    </source>
</evidence>
<name>A0AA42PZV8_9BURK</name>
<comment type="catalytic activity">
    <reaction evidence="1 10">
        <text>Endonucleolytic cleavage of DNA to give random double-stranded fragments with terminal 5'-phosphates, ATP is simultaneously hydrolyzed.</text>
        <dbReference type="EC" id="3.1.21.3"/>
    </reaction>
</comment>
<keyword evidence="9 10" id="KW-0238">DNA-binding</keyword>
<evidence type="ECO:0000313" key="13">
    <source>
        <dbReference type="Proteomes" id="UP001161065"/>
    </source>
</evidence>
<keyword evidence="3" id="KW-0540">Nuclease</keyword>
<comment type="function">
    <text evidence="10">Subunit R is required for both nuclease and ATPase activities, but not for modification.</text>
</comment>
<dbReference type="SMART" id="SM00487">
    <property type="entry name" value="DEXDc"/>
    <property type="match status" value="1"/>
</dbReference>